<dbReference type="EMBL" id="CP068149">
    <property type="protein sequence ID" value="QQU57998.1"/>
    <property type="molecule type" value="Genomic_DNA"/>
</dbReference>
<reference evidence="1 2" key="1">
    <citation type="submission" date="2021-01" db="EMBL/GenBank/DDBJ databases">
        <title>FDA dAtabase for Regulatory Grade micrObial Sequences (FDA-ARGOS): Supporting development and validation of Infectious Disease Dx tests.</title>
        <authorList>
            <person name="Blissenbach B."/>
            <person name="Krut O."/>
            <person name="Tallon L."/>
            <person name="Sadzewicz L."/>
            <person name="Zhao X."/>
            <person name="Boylan J."/>
            <person name="Ott S."/>
            <person name="Bowen H."/>
            <person name="Vavikolanu K."/>
            <person name="Mehta A."/>
            <person name="Aluvathingal J."/>
            <person name="Nadendla S."/>
            <person name="Yan Y."/>
            <person name="Sichtig H."/>
        </authorList>
    </citation>
    <scope>NUCLEOTIDE SEQUENCE [LARGE SCALE GENOMIC DNA]</scope>
    <source>
        <strain evidence="1 2">FDAARGOS_1081</strain>
        <plasmid evidence="1 2">unnamed</plasmid>
    </source>
</reference>
<geneLocation type="plasmid" evidence="1 2">
    <name>unnamed</name>
</geneLocation>
<keyword evidence="1" id="KW-0614">Plasmid</keyword>
<name>A0ABX7DDP5_SERLI</name>
<proteinExistence type="predicted"/>
<dbReference type="RefSeq" id="WP_201896544.1">
    <property type="nucleotide sequence ID" value="NZ_CP068149.1"/>
</dbReference>
<keyword evidence="2" id="KW-1185">Reference proteome</keyword>
<organism evidence="1 2">
    <name type="scientific">Serratia liquefaciens</name>
    <dbReference type="NCBI Taxonomy" id="614"/>
    <lineage>
        <taxon>Bacteria</taxon>
        <taxon>Pseudomonadati</taxon>
        <taxon>Pseudomonadota</taxon>
        <taxon>Gammaproteobacteria</taxon>
        <taxon>Enterobacterales</taxon>
        <taxon>Yersiniaceae</taxon>
        <taxon>Serratia</taxon>
    </lineage>
</organism>
<protein>
    <submittedName>
        <fullName evidence="1">Uncharacterized protein</fullName>
    </submittedName>
</protein>
<evidence type="ECO:0000313" key="1">
    <source>
        <dbReference type="EMBL" id="QQU57998.1"/>
    </source>
</evidence>
<evidence type="ECO:0000313" key="2">
    <source>
        <dbReference type="Proteomes" id="UP000595237"/>
    </source>
</evidence>
<accession>A0ABX7DDP5</accession>
<gene>
    <name evidence="1" type="ORF">I6I38_25655</name>
</gene>
<dbReference type="Proteomes" id="UP000595237">
    <property type="component" value="Plasmid unnamed"/>
</dbReference>
<sequence>MNDIEMLASGNEEKFFPMDMTKNTTTVFKIEYPEYQSRNAKIYGNMTNAIHIRVHIKIVGESSGALNIPLKELRNHIYFYDSISEKIIRNVNNSAGYYHHPATYGPVDSHAVAAFNAPGPYCIGRSFDVAQDITDDNDVPEADSGVMVLDYYLQSLQKVSGNPVNLSLAACLFTAAATAPVKYPDSKTVTSVSAGSNPSLKLTIEPAINYNEAVAWHFEPAEASPVTISTPDLSVKGVNKSNVHLFYQRYNAIYTGMSTAPVGGYHLKSAPRKTNGTALLNITSPDGMHGGTGCASALIRNEEKKYSKCINWFSSHDKVDFSIAGGTEIHSVSGSGTIRFDRHTPLFTFTPSDAGISFVCLTLQVNDKDFTFSTQQHINTAGVTFDVRDRFGHEQVVSVEFSADTGKPSVT</sequence>